<dbReference type="EC" id="2.7.7.65" evidence="1"/>
<keyword evidence="3" id="KW-0812">Transmembrane</keyword>
<dbReference type="SMART" id="SM00267">
    <property type="entry name" value="GGDEF"/>
    <property type="match status" value="1"/>
</dbReference>
<keyword evidence="6" id="KW-1185">Reference proteome</keyword>
<evidence type="ECO:0000256" key="2">
    <source>
        <dbReference type="ARBA" id="ARBA00034247"/>
    </source>
</evidence>
<dbReference type="PANTHER" id="PTHR45138">
    <property type="entry name" value="REGULATORY COMPONENTS OF SENSORY TRANSDUCTION SYSTEM"/>
    <property type="match status" value="1"/>
</dbReference>
<dbReference type="PANTHER" id="PTHR45138:SF9">
    <property type="entry name" value="DIGUANYLATE CYCLASE DGCM-RELATED"/>
    <property type="match status" value="1"/>
</dbReference>
<dbReference type="InterPro" id="IPR050469">
    <property type="entry name" value="Diguanylate_Cyclase"/>
</dbReference>
<feature type="transmembrane region" description="Helical" evidence="3">
    <location>
        <begin position="70"/>
        <end position="90"/>
    </location>
</feature>
<comment type="caution">
    <text evidence="5">The sequence shown here is derived from an EMBL/GenBank/DDBJ whole genome shotgun (WGS) entry which is preliminary data.</text>
</comment>
<dbReference type="CDD" id="cd01949">
    <property type="entry name" value="GGDEF"/>
    <property type="match status" value="1"/>
</dbReference>
<dbReference type="InterPro" id="IPR000160">
    <property type="entry name" value="GGDEF_dom"/>
</dbReference>
<evidence type="ECO:0000313" key="6">
    <source>
        <dbReference type="Proteomes" id="UP001500021"/>
    </source>
</evidence>
<evidence type="ECO:0000256" key="1">
    <source>
        <dbReference type="ARBA" id="ARBA00012528"/>
    </source>
</evidence>
<feature type="transmembrane region" description="Helical" evidence="3">
    <location>
        <begin position="39"/>
        <end position="63"/>
    </location>
</feature>
<dbReference type="InterPro" id="IPR043128">
    <property type="entry name" value="Rev_trsase/Diguanyl_cyclase"/>
</dbReference>
<keyword evidence="3" id="KW-1133">Transmembrane helix</keyword>
<proteinExistence type="predicted"/>
<name>A0ABP3WKC5_9GAMM</name>
<dbReference type="SUPFAM" id="SSF55073">
    <property type="entry name" value="Nucleotide cyclase"/>
    <property type="match status" value="1"/>
</dbReference>
<evidence type="ECO:0000256" key="3">
    <source>
        <dbReference type="SAM" id="Phobius"/>
    </source>
</evidence>
<dbReference type="EMBL" id="BAAAFA010000007">
    <property type="protein sequence ID" value="GAA0818529.1"/>
    <property type="molecule type" value="Genomic_DNA"/>
</dbReference>
<dbReference type="NCBIfam" id="TIGR00254">
    <property type="entry name" value="GGDEF"/>
    <property type="match status" value="1"/>
</dbReference>
<dbReference type="RefSeq" id="WP_343817416.1">
    <property type="nucleotide sequence ID" value="NZ_BAAAFA010000007.1"/>
</dbReference>
<sequence length="318" mass="36269">MSHYFFTSNKYLVAILLFTLVTICSTAITIGEFKAINSIAWVDIIGEGGMMLMIFTWIVFTLISRPAGRVTTWLFTGLLLTEISMLLDFLDEFIHYAAHNSWFTTVESFPAAIGMVLMTFALYQLHFEQQTINTQLKRTERYYREHSLTDFVTQLYSAQYMKQQLKYELNHVKAHHSTFSLIMLDVRKFNDFNQRFGYAQGDFLLGEIAKLLLMNIRDGDLACRYASDRFIVLLPNTTANVARVISGHIEQAVAHLAYKSGDSSTAIYPKISSCVNQYQGQQSYQEILAQLNHKMSVVKYESTAARSDVTCTNVPVTN</sequence>
<feature type="domain" description="GGDEF" evidence="4">
    <location>
        <begin position="177"/>
        <end position="314"/>
    </location>
</feature>
<dbReference type="Proteomes" id="UP001500021">
    <property type="component" value="Unassembled WGS sequence"/>
</dbReference>
<dbReference type="Gene3D" id="3.30.70.270">
    <property type="match status" value="1"/>
</dbReference>
<dbReference type="PROSITE" id="PS50887">
    <property type="entry name" value="GGDEF"/>
    <property type="match status" value="1"/>
</dbReference>
<evidence type="ECO:0000259" key="4">
    <source>
        <dbReference type="PROSITE" id="PS50887"/>
    </source>
</evidence>
<feature type="transmembrane region" description="Helical" evidence="3">
    <location>
        <begin position="12"/>
        <end position="33"/>
    </location>
</feature>
<feature type="transmembrane region" description="Helical" evidence="3">
    <location>
        <begin position="102"/>
        <end position="123"/>
    </location>
</feature>
<protein>
    <recommendedName>
        <fullName evidence="1">diguanylate cyclase</fullName>
        <ecNumber evidence="1">2.7.7.65</ecNumber>
    </recommendedName>
</protein>
<organism evidence="5 6">
    <name type="scientific">Colwellia asteriadis</name>
    <dbReference type="NCBI Taxonomy" id="517723"/>
    <lineage>
        <taxon>Bacteria</taxon>
        <taxon>Pseudomonadati</taxon>
        <taxon>Pseudomonadota</taxon>
        <taxon>Gammaproteobacteria</taxon>
        <taxon>Alteromonadales</taxon>
        <taxon>Colwelliaceae</taxon>
        <taxon>Colwellia</taxon>
    </lineage>
</organism>
<evidence type="ECO:0000313" key="5">
    <source>
        <dbReference type="EMBL" id="GAA0818529.1"/>
    </source>
</evidence>
<comment type="catalytic activity">
    <reaction evidence="2">
        <text>2 GTP = 3',3'-c-di-GMP + 2 diphosphate</text>
        <dbReference type="Rhea" id="RHEA:24898"/>
        <dbReference type="ChEBI" id="CHEBI:33019"/>
        <dbReference type="ChEBI" id="CHEBI:37565"/>
        <dbReference type="ChEBI" id="CHEBI:58805"/>
        <dbReference type="EC" id="2.7.7.65"/>
    </reaction>
</comment>
<keyword evidence="3" id="KW-0472">Membrane</keyword>
<gene>
    <name evidence="5" type="ORF">GCM10009111_21330</name>
</gene>
<reference evidence="6" key="1">
    <citation type="journal article" date="2019" name="Int. J. Syst. Evol. Microbiol.">
        <title>The Global Catalogue of Microorganisms (GCM) 10K type strain sequencing project: providing services to taxonomists for standard genome sequencing and annotation.</title>
        <authorList>
            <consortium name="The Broad Institute Genomics Platform"/>
            <consortium name="The Broad Institute Genome Sequencing Center for Infectious Disease"/>
            <person name="Wu L."/>
            <person name="Ma J."/>
        </authorList>
    </citation>
    <scope>NUCLEOTIDE SEQUENCE [LARGE SCALE GENOMIC DNA]</scope>
    <source>
        <strain evidence="6">JCM 15608</strain>
    </source>
</reference>
<dbReference type="InterPro" id="IPR029787">
    <property type="entry name" value="Nucleotide_cyclase"/>
</dbReference>
<dbReference type="Pfam" id="PF00990">
    <property type="entry name" value="GGDEF"/>
    <property type="match status" value="1"/>
</dbReference>
<accession>A0ABP3WKC5</accession>